<dbReference type="EMBL" id="LN907858">
    <property type="protein sequence ID" value="CUU39289.1"/>
    <property type="molecule type" value="Genomic_DNA"/>
</dbReference>
<gene>
    <name evidence="1" type="ORF">BN2458_PEG0403</name>
</gene>
<dbReference type="KEGG" id="hty:BN2458_PEG0403"/>
<sequence length="49" mass="5530">MCVNGFAKTIGIDIDERALKITRNKLESSVILYHKNALSNVSRESFYIA</sequence>
<reference evidence="2" key="1">
    <citation type="submission" date="2015-11" db="EMBL/GenBank/DDBJ databases">
        <authorList>
            <person name="Anvar S.Y."/>
        </authorList>
    </citation>
    <scope>NUCLEOTIDE SEQUENCE [LARGE SCALE GENOMIC DNA]</scope>
</reference>
<dbReference type="AlphaFoldDB" id="A0A0S4PSS3"/>
<protein>
    <submittedName>
        <fullName evidence="1">Uncharacterized protein</fullName>
    </submittedName>
</protein>
<proteinExistence type="predicted"/>
<name>A0A0S4PSS3_9HELI</name>
<evidence type="ECO:0000313" key="1">
    <source>
        <dbReference type="EMBL" id="CUU39289.1"/>
    </source>
</evidence>
<organism evidence="1 2">
    <name type="scientific">Helicobacter typhlonius</name>
    <dbReference type="NCBI Taxonomy" id="76936"/>
    <lineage>
        <taxon>Bacteria</taxon>
        <taxon>Pseudomonadati</taxon>
        <taxon>Campylobacterota</taxon>
        <taxon>Epsilonproteobacteria</taxon>
        <taxon>Campylobacterales</taxon>
        <taxon>Helicobacteraceae</taxon>
        <taxon>Helicobacter</taxon>
    </lineage>
</organism>
<evidence type="ECO:0000313" key="2">
    <source>
        <dbReference type="Proteomes" id="UP000064525"/>
    </source>
</evidence>
<dbReference type="Proteomes" id="UP000064525">
    <property type="component" value="Chromosome I"/>
</dbReference>
<accession>A0A0S4PSS3</accession>
<dbReference type="PATRIC" id="fig|76936.10.peg.392"/>